<proteinExistence type="predicted"/>
<sequence length="493" mass="54043">MAHIEFVDQTLRDGQQSLWGMRMKAGMALPVTPLIDRVGYRVVDLTGSSMFEVLIKYCDEYPWDGLDLLTASMPNSRIRAGMRSNACVTFAITPDALMDLWVRSLCRHGISSFWIYDVLFNIDKMHRLARVAKDEAGAEVAAAINFSNSPVHTDAYYGEKARLLAASPDVDTLLIYDTAGCLLPERVPGLVRSIKANANGKPIELHSHNVAGLSSWAYLEAVKEGVTILHTASHPLANGPSMPSTQIMRHNTRLLGHTDSLDDRLMAEVEAHLTKVAKTAGLPIGVPNEFDLSAYHHQIPGGMTGTFKNQLAQHGMPEKLDAVLEETGRVRRELGYPGMMTPFSQLVGTLAVLNVVLGERYRVIPDEVIKYACGHYGQPVAPIDPEVLNRIEDAPRYREIRDDPPAQPSLDELRQEYGAHLSDEELLLQILVPPHEIAKARAAGPVERAYPVLDSGTAQFANELMRGSGAAYLSLETGDFAFSARRGGGKDAA</sequence>
<name>A0ABV7L0H4_9PROT</name>
<dbReference type="InterPro" id="IPR000891">
    <property type="entry name" value="PYR_CT"/>
</dbReference>
<evidence type="ECO:0000259" key="1">
    <source>
        <dbReference type="PROSITE" id="PS50991"/>
    </source>
</evidence>
<dbReference type="Pfam" id="PF02436">
    <property type="entry name" value="PYC_OADA"/>
    <property type="match status" value="1"/>
</dbReference>
<gene>
    <name evidence="2" type="ORF">ACFOGJ_13010</name>
</gene>
<dbReference type="InterPro" id="IPR013785">
    <property type="entry name" value="Aldolase_TIM"/>
</dbReference>
<feature type="domain" description="Pyruvate carboxyltransferase" evidence="1">
    <location>
        <begin position="4"/>
        <end position="267"/>
    </location>
</feature>
<dbReference type="InterPro" id="IPR003379">
    <property type="entry name" value="Carboxylase_cons_dom"/>
</dbReference>
<accession>A0ABV7L0H4</accession>
<reference evidence="3" key="1">
    <citation type="journal article" date="2019" name="Int. J. Syst. Evol. Microbiol.">
        <title>The Global Catalogue of Microorganisms (GCM) 10K type strain sequencing project: providing services to taxonomists for standard genome sequencing and annotation.</title>
        <authorList>
            <consortium name="The Broad Institute Genomics Platform"/>
            <consortium name="The Broad Institute Genome Sequencing Center for Infectious Disease"/>
            <person name="Wu L."/>
            <person name="Ma J."/>
        </authorList>
    </citation>
    <scope>NUCLEOTIDE SEQUENCE [LARGE SCALE GENOMIC DNA]</scope>
    <source>
        <strain evidence="3">KCTC 42964</strain>
    </source>
</reference>
<dbReference type="PROSITE" id="PS50991">
    <property type="entry name" value="PYR_CT"/>
    <property type="match status" value="1"/>
</dbReference>
<comment type="caution">
    <text evidence="2">The sequence shown here is derived from an EMBL/GenBank/DDBJ whole genome shotgun (WGS) entry which is preliminary data.</text>
</comment>
<dbReference type="PANTHER" id="PTHR43778:SF2">
    <property type="entry name" value="PYRUVATE CARBOXYLASE, MITOCHONDRIAL"/>
    <property type="match status" value="1"/>
</dbReference>
<evidence type="ECO:0000313" key="2">
    <source>
        <dbReference type="EMBL" id="MFC3228158.1"/>
    </source>
</evidence>
<protein>
    <recommendedName>
        <fullName evidence="1">Pyruvate carboxyltransferase domain-containing protein</fullName>
    </recommendedName>
</protein>
<dbReference type="SUPFAM" id="SSF89000">
    <property type="entry name" value="post-HMGL domain-like"/>
    <property type="match status" value="1"/>
</dbReference>
<dbReference type="SUPFAM" id="SSF51569">
    <property type="entry name" value="Aldolase"/>
    <property type="match status" value="1"/>
</dbReference>
<evidence type="ECO:0000313" key="3">
    <source>
        <dbReference type="Proteomes" id="UP001595528"/>
    </source>
</evidence>
<dbReference type="PANTHER" id="PTHR43778">
    <property type="entry name" value="PYRUVATE CARBOXYLASE"/>
    <property type="match status" value="1"/>
</dbReference>
<dbReference type="EMBL" id="JBHRTR010000028">
    <property type="protein sequence ID" value="MFC3228158.1"/>
    <property type="molecule type" value="Genomic_DNA"/>
</dbReference>
<dbReference type="Proteomes" id="UP001595528">
    <property type="component" value="Unassembled WGS sequence"/>
</dbReference>
<keyword evidence="3" id="KW-1185">Reference proteome</keyword>
<dbReference type="RefSeq" id="WP_379901010.1">
    <property type="nucleotide sequence ID" value="NZ_JBHRTR010000028.1"/>
</dbReference>
<dbReference type="InterPro" id="IPR055268">
    <property type="entry name" value="PCB-like"/>
</dbReference>
<dbReference type="Gene3D" id="3.20.20.70">
    <property type="entry name" value="Aldolase class I"/>
    <property type="match status" value="1"/>
</dbReference>
<organism evidence="2 3">
    <name type="scientific">Marinibaculum pumilum</name>
    <dbReference type="NCBI Taxonomy" id="1766165"/>
    <lineage>
        <taxon>Bacteria</taxon>
        <taxon>Pseudomonadati</taxon>
        <taxon>Pseudomonadota</taxon>
        <taxon>Alphaproteobacteria</taxon>
        <taxon>Rhodospirillales</taxon>
        <taxon>Rhodospirillaceae</taxon>
        <taxon>Marinibaculum</taxon>
    </lineage>
</organism>